<comment type="subcellular location">
    <subcellularLocation>
        <location evidence="1 6">Nucleus</location>
    </subcellularLocation>
</comment>
<proteinExistence type="inferred from homology"/>
<dbReference type="Gene3D" id="6.10.280.10">
    <property type="entry name" value="Mediator complex, subunit Med21"/>
    <property type="match status" value="1"/>
</dbReference>
<feature type="compositionally biased region" description="Low complexity" evidence="8">
    <location>
        <begin position="158"/>
        <end position="170"/>
    </location>
</feature>
<evidence type="ECO:0000256" key="1">
    <source>
        <dbReference type="ARBA" id="ARBA00004123"/>
    </source>
</evidence>
<feature type="region of interest" description="Disordered" evidence="8">
    <location>
        <begin position="142"/>
        <end position="170"/>
    </location>
</feature>
<sequence>MEDQAEPLHQSSTKIDPITAVQDSIDSLALSLFEALRGVRDAVAPESLETGGGGGGGGNNSSNNAGQSSTTAFKEAEELADNATAEERVLNGLNVDYFPPRAFDLLEPDYDAFLVAYLSGNVHAKELVDRYMKMEAWEKKTVDEEVSSSISNNDDATSNHNNQDSTNNNSIEIGDVGYEFQKQFDAGWFTGKVTQIVPVGNEKDRRCVYNDGDIEDLSLEELHRLAKLDPNNNVTKPKISIKLKVKQTTSQDDNEDGATTKEEDSTTAPKKVRIPLTQEEYTKFLIDSEHQRDIQTTQHLAQQILHKSAEVDNLVARLPGMDRTRDMQMKRIEELLERNQQVAKELEEAHAVAKKKLEEVRKVLGETTSLALGVEEE</sequence>
<feature type="compositionally biased region" description="Gly residues" evidence="8">
    <location>
        <begin position="50"/>
        <end position="59"/>
    </location>
</feature>
<dbReference type="EMBL" id="JATAAI010000021">
    <property type="protein sequence ID" value="KAK1738265.1"/>
    <property type="molecule type" value="Genomic_DNA"/>
</dbReference>
<feature type="compositionally biased region" description="Polar residues" evidence="8">
    <location>
        <begin position="147"/>
        <end position="156"/>
    </location>
</feature>
<dbReference type="InterPro" id="IPR021384">
    <property type="entry name" value="Mediator_Med21"/>
</dbReference>
<keyword evidence="10" id="KW-1185">Reference proteome</keyword>
<dbReference type="InterPro" id="IPR037212">
    <property type="entry name" value="Med7/Med21-like"/>
</dbReference>
<reference evidence="9" key="1">
    <citation type="submission" date="2023-06" db="EMBL/GenBank/DDBJ databases">
        <title>Survivors Of The Sea: Transcriptome response of Skeletonema marinoi to long-term dormancy.</title>
        <authorList>
            <person name="Pinder M.I.M."/>
            <person name="Kourtchenko O."/>
            <person name="Robertson E.K."/>
            <person name="Larsson T."/>
            <person name="Maumus F."/>
            <person name="Osuna-Cruz C.M."/>
            <person name="Vancaester E."/>
            <person name="Stenow R."/>
            <person name="Vandepoele K."/>
            <person name="Ploug H."/>
            <person name="Bruchert V."/>
            <person name="Godhe A."/>
            <person name="Topel M."/>
        </authorList>
    </citation>
    <scope>NUCLEOTIDE SEQUENCE</scope>
    <source>
        <strain evidence="9">R05AC</strain>
    </source>
</reference>
<dbReference type="SUPFAM" id="SSF140718">
    <property type="entry name" value="Mediator hinge subcomplex-like"/>
    <property type="match status" value="1"/>
</dbReference>
<evidence type="ECO:0000256" key="8">
    <source>
        <dbReference type="SAM" id="MobiDB-lite"/>
    </source>
</evidence>
<evidence type="ECO:0000256" key="7">
    <source>
        <dbReference type="SAM" id="Coils"/>
    </source>
</evidence>
<feature type="compositionally biased region" description="Low complexity" evidence="8">
    <location>
        <begin position="60"/>
        <end position="69"/>
    </location>
</feature>
<comment type="subunit">
    <text evidence="6">Component of the Mediator complex.</text>
</comment>
<evidence type="ECO:0000256" key="2">
    <source>
        <dbReference type="ARBA" id="ARBA00023015"/>
    </source>
</evidence>
<dbReference type="Proteomes" id="UP001224775">
    <property type="component" value="Unassembled WGS sequence"/>
</dbReference>
<name>A0AAD8Y3B1_9STRA</name>
<dbReference type="PANTHER" id="PTHR13381">
    <property type="entry name" value="RNA POLYMERASE II HOLOENZYME COMPONENT SRB7"/>
    <property type="match status" value="1"/>
</dbReference>
<dbReference type="Pfam" id="PF11221">
    <property type="entry name" value="Med21"/>
    <property type="match status" value="1"/>
</dbReference>
<keyword evidence="4 6" id="KW-0804">Transcription</keyword>
<evidence type="ECO:0000256" key="6">
    <source>
        <dbReference type="RuleBase" id="RU366036"/>
    </source>
</evidence>
<dbReference type="GO" id="GO:0016592">
    <property type="term" value="C:mediator complex"/>
    <property type="evidence" value="ECO:0007669"/>
    <property type="project" value="UniProtKB-UniRule"/>
</dbReference>
<evidence type="ECO:0000256" key="5">
    <source>
        <dbReference type="ARBA" id="ARBA00023242"/>
    </source>
</evidence>
<dbReference type="AlphaFoldDB" id="A0AAD8Y3B1"/>
<evidence type="ECO:0000313" key="10">
    <source>
        <dbReference type="Proteomes" id="UP001224775"/>
    </source>
</evidence>
<feature type="region of interest" description="Disordered" evidence="8">
    <location>
        <begin position="245"/>
        <end position="269"/>
    </location>
</feature>
<comment type="caution">
    <text evidence="9">The sequence shown here is derived from an EMBL/GenBank/DDBJ whole genome shotgun (WGS) entry which is preliminary data.</text>
</comment>
<dbReference type="GO" id="GO:0006357">
    <property type="term" value="P:regulation of transcription by RNA polymerase II"/>
    <property type="evidence" value="ECO:0007669"/>
    <property type="project" value="TreeGrafter"/>
</dbReference>
<feature type="coiled-coil region" evidence="7">
    <location>
        <begin position="325"/>
        <end position="363"/>
    </location>
</feature>
<accession>A0AAD8Y3B1</accession>
<dbReference type="GO" id="GO:0003712">
    <property type="term" value="F:transcription coregulator activity"/>
    <property type="evidence" value="ECO:0007669"/>
    <property type="project" value="TreeGrafter"/>
</dbReference>
<gene>
    <name evidence="9" type="ORF">QTG54_010934</name>
</gene>
<protein>
    <recommendedName>
        <fullName evidence="6">Mediator of RNA polymerase II transcription subunit 21</fullName>
    </recommendedName>
</protein>
<organism evidence="9 10">
    <name type="scientific">Skeletonema marinoi</name>
    <dbReference type="NCBI Taxonomy" id="267567"/>
    <lineage>
        <taxon>Eukaryota</taxon>
        <taxon>Sar</taxon>
        <taxon>Stramenopiles</taxon>
        <taxon>Ochrophyta</taxon>
        <taxon>Bacillariophyta</taxon>
        <taxon>Coscinodiscophyceae</taxon>
        <taxon>Thalassiosirophycidae</taxon>
        <taxon>Thalassiosirales</taxon>
        <taxon>Skeletonemataceae</taxon>
        <taxon>Skeletonema</taxon>
        <taxon>Skeletonema marinoi-dohrnii complex</taxon>
    </lineage>
</organism>
<keyword evidence="2 6" id="KW-0805">Transcription regulation</keyword>
<keyword evidence="7" id="KW-0175">Coiled coil</keyword>
<evidence type="ECO:0000256" key="4">
    <source>
        <dbReference type="ARBA" id="ARBA00023163"/>
    </source>
</evidence>
<keyword evidence="3 6" id="KW-0010">Activator</keyword>
<comment type="similarity">
    <text evidence="6">Belongs to the Mediator complex subunit 21 family.</text>
</comment>
<evidence type="ECO:0000313" key="9">
    <source>
        <dbReference type="EMBL" id="KAK1738265.1"/>
    </source>
</evidence>
<evidence type="ECO:0000256" key="3">
    <source>
        <dbReference type="ARBA" id="ARBA00023159"/>
    </source>
</evidence>
<dbReference type="PANTHER" id="PTHR13381:SF0">
    <property type="entry name" value="MEDIATOR OF RNA POLYMERASE II TRANSCRIPTION SUBUNIT 21"/>
    <property type="match status" value="1"/>
</dbReference>
<keyword evidence="5 6" id="KW-0539">Nucleus</keyword>
<comment type="function">
    <text evidence="6">Component of the Mediator complex, a coactivator involved in the regulated transcription of nearly all RNA polymerase II-dependent genes. Mediator functions as a bridge to convey information from gene-specific regulatory proteins to the basal RNA polymerase II transcription machinery. Mediator is recruited to promoters by direct interactions with regulatory proteins and serves as a scaffold for the assembly of a functional preinitiation complex with RNA polymerase II and the general transcription factors.</text>
</comment>
<feature type="region of interest" description="Disordered" evidence="8">
    <location>
        <begin position="46"/>
        <end position="71"/>
    </location>
</feature>